<reference evidence="1 3" key="1">
    <citation type="journal article" date="2017" name="Nature">
        <title>The sunflower genome provides insights into oil metabolism, flowering and Asterid evolution.</title>
        <authorList>
            <person name="Badouin H."/>
            <person name="Gouzy J."/>
            <person name="Grassa C.J."/>
            <person name="Murat F."/>
            <person name="Staton S.E."/>
            <person name="Cottret L."/>
            <person name="Lelandais-Briere C."/>
            <person name="Owens G.L."/>
            <person name="Carrere S."/>
            <person name="Mayjonade B."/>
            <person name="Legrand L."/>
            <person name="Gill N."/>
            <person name="Kane N.C."/>
            <person name="Bowers J.E."/>
            <person name="Hubner S."/>
            <person name="Bellec A."/>
            <person name="Berard A."/>
            <person name="Berges H."/>
            <person name="Blanchet N."/>
            <person name="Boniface M.C."/>
            <person name="Brunel D."/>
            <person name="Catrice O."/>
            <person name="Chaidir N."/>
            <person name="Claudel C."/>
            <person name="Donnadieu C."/>
            <person name="Faraut T."/>
            <person name="Fievet G."/>
            <person name="Helmstetter N."/>
            <person name="King M."/>
            <person name="Knapp S.J."/>
            <person name="Lai Z."/>
            <person name="Le Paslier M.C."/>
            <person name="Lippi Y."/>
            <person name="Lorenzon L."/>
            <person name="Mandel J.R."/>
            <person name="Marage G."/>
            <person name="Marchand G."/>
            <person name="Marquand E."/>
            <person name="Bret-Mestries E."/>
            <person name="Morien E."/>
            <person name="Nambeesan S."/>
            <person name="Nguyen T."/>
            <person name="Pegot-Espagnet P."/>
            <person name="Pouilly N."/>
            <person name="Raftis F."/>
            <person name="Sallet E."/>
            <person name="Schiex T."/>
            <person name="Thomas J."/>
            <person name="Vandecasteele C."/>
            <person name="Vares D."/>
            <person name="Vear F."/>
            <person name="Vautrin S."/>
            <person name="Crespi M."/>
            <person name="Mangin B."/>
            <person name="Burke J.M."/>
            <person name="Salse J."/>
            <person name="Munos S."/>
            <person name="Vincourt P."/>
            <person name="Rieseberg L.H."/>
            <person name="Langlade N.B."/>
        </authorList>
    </citation>
    <scope>NUCLEOTIDE SEQUENCE [LARGE SCALE GENOMIC DNA]</scope>
    <source>
        <strain evidence="3">cv. SF193</strain>
        <tissue evidence="1">Leaves</tissue>
    </source>
</reference>
<protein>
    <submittedName>
        <fullName evidence="2">Uncharacterized protein</fullName>
    </submittedName>
</protein>
<keyword evidence="3" id="KW-1185">Reference proteome</keyword>
<evidence type="ECO:0000313" key="3">
    <source>
        <dbReference type="Proteomes" id="UP000215914"/>
    </source>
</evidence>
<dbReference type="AlphaFoldDB" id="A0A251V8I4"/>
<dbReference type="EMBL" id="CM007892">
    <property type="protein sequence ID" value="OTG30931.1"/>
    <property type="molecule type" value="Genomic_DNA"/>
</dbReference>
<reference evidence="2" key="2">
    <citation type="submission" date="2017-02" db="EMBL/GenBank/DDBJ databases">
        <title>Sunflower complete genome.</title>
        <authorList>
            <person name="Langlade N."/>
            <person name="Munos S."/>
        </authorList>
    </citation>
    <scope>NUCLEOTIDE SEQUENCE [LARGE SCALE GENOMIC DNA]</scope>
    <source>
        <tissue evidence="2">Leaves</tissue>
    </source>
</reference>
<dbReference type="EMBL" id="MNCJ02000318">
    <property type="protein sequence ID" value="KAF5813970.1"/>
    <property type="molecule type" value="Genomic_DNA"/>
</dbReference>
<reference evidence="1" key="3">
    <citation type="submission" date="2020-06" db="EMBL/GenBank/DDBJ databases">
        <title>Helianthus annuus Genome sequencing and assembly Release 2.</title>
        <authorList>
            <person name="Gouzy J."/>
            <person name="Langlade N."/>
            <person name="Munos S."/>
        </authorList>
    </citation>
    <scope>NUCLEOTIDE SEQUENCE</scope>
    <source>
        <tissue evidence="1">Leaves</tissue>
    </source>
</reference>
<proteinExistence type="predicted"/>
<dbReference type="InParanoid" id="A0A251V8I4"/>
<name>A0A251V8I4_HELAN</name>
<dbReference type="Gramene" id="mRNA:HanXRQr2_Chr03g0105071">
    <property type="protein sequence ID" value="mRNA:HanXRQr2_Chr03g0105071"/>
    <property type="gene ID" value="HanXRQr2_Chr03g0105071"/>
</dbReference>
<accession>A0A251V8I4</accession>
<evidence type="ECO:0000313" key="2">
    <source>
        <dbReference type="EMBL" id="OTG30931.1"/>
    </source>
</evidence>
<gene>
    <name evidence="2" type="ORF">HannXRQ_Chr03g0069881</name>
    <name evidence="1" type="ORF">HanXRQr2_Chr03g0105071</name>
</gene>
<dbReference type="Proteomes" id="UP000215914">
    <property type="component" value="Chromosome 3"/>
</dbReference>
<organism evidence="2 3">
    <name type="scientific">Helianthus annuus</name>
    <name type="common">Common sunflower</name>
    <dbReference type="NCBI Taxonomy" id="4232"/>
    <lineage>
        <taxon>Eukaryota</taxon>
        <taxon>Viridiplantae</taxon>
        <taxon>Streptophyta</taxon>
        <taxon>Embryophyta</taxon>
        <taxon>Tracheophyta</taxon>
        <taxon>Spermatophyta</taxon>
        <taxon>Magnoliopsida</taxon>
        <taxon>eudicotyledons</taxon>
        <taxon>Gunneridae</taxon>
        <taxon>Pentapetalae</taxon>
        <taxon>asterids</taxon>
        <taxon>campanulids</taxon>
        <taxon>Asterales</taxon>
        <taxon>Asteraceae</taxon>
        <taxon>Asteroideae</taxon>
        <taxon>Heliantheae alliance</taxon>
        <taxon>Heliantheae</taxon>
        <taxon>Helianthus</taxon>
    </lineage>
</organism>
<evidence type="ECO:0000313" key="1">
    <source>
        <dbReference type="EMBL" id="KAF5813970.1"/>
    </source>
</evidence>
<sequence length="60" mass="6991">MVVRMMKWMPWLTFWCCNRFGGVWAGCFHSWEVALEVFVQTMTTAIAKTLQPGSGRFFVI</sequence>